<feature type="transmembrane region" description="Helical" evidence="6">
    <location>
        <begin position="273"/>
        <end position="297"/>
    </location>
</feature>
<dbReference type="Pfam" id="PF00482">
    <property type="entry name" value="T2SSF"/>
    <property type="match status" value="1"/>
</dbReference>
<dbReference type="RefSeq" id="WP_322132823.1">
    <property type="nucleotide sequence ID" value="NZ_CP085036.1"/>
</dbReference>
<proteinExistence type="predicted"/>
<organism evidence="8 9">
    <name type="scientific">Antiquaquibacter oligotrophicus</name>
    <dbReference type="NCBI Taxonomy" id="2880260"/>
    <lineage>
        <taxon>Bacteria</taxon>
        <taxon>Bacillati</taxon>
        <taxon>Actinomycetota</taxon>
        <taxon>Actinomycetes</taxon>
        <taxon>Micrococcales</taxon>
        <taxon>Microbacteriaceae</taxon>
        <taxon>Antiquaquibacter</taxon>
    </lineage>
</organism>
<keyword evidence="3 6" id="KW-0812">Transmembrane</keyword>
<dbReference type="PANTHER" id="PTHR35007">
    <property type="entry name" value="INTEGRAL MEMBRANE PROTEIN-RELATED"/>
    <property type="match status" value="1"/>
</dbReference>
<evidence type="ECO:0000256" key="2">
    <source>
        <dbReference type="ARBA" id="ARBA00022475"/>
    </source>
</evidence>
<keyword evidence="5 6" id="KW-0472">Membrane</keyword>
<evidence type="ECO:0000256" key="3">
    <source>
        <dbReference type="ARBA" id="ARBA00022692"/>
    </source>
</evidence>
<feature type="transmembrane region" description="Helical" evidence="6">
    <location>
        <begin position="128"/>
        <end position="148"/>
    </location>
</feature>
<protein>
    <submittedName>
        <fullName evidence="8">Tight adherence protein C</fullName>
    </submittedName>
</protein>
<evidence type="ECO:0000313" key="8">
    <source>
        <dbReference type="EMBL" id="MDH6180472.1"/>
    </source>
</evidence>
<sequence>MTSLQAWGVVTGIVFAIGAWCVLSFFPRWRPRRVLRRLAPYAADVSADARAMLRSAAPGAKGVLPLTRLFSRWGAVAGGDALIARLARQSGTGASLIRVRSQQAVAAVVGVCVGTATSLSIPGVSVPAASLLGAAGLAVGVLAPRAALARAASRRLARLDAELPSVLEFLALSLTAGEGILGAIRRIAVYGSGEMARELSIVVTDVAAGLTLARSLHMLARDLDLPAFTRCVDQLAAAAERGAPVTEVLRAQAQEARDAQYRKELEAAGRREIAMLFPLVFGVLPVTVLFAVFPGLVALRVGF</sequence>
<evidence type="ECO:0000256" key="1">
    <source>
        <dbReference type="ARBA" id="ARBA00004651"/>
    </source>
</evidence>
<keyword evidence="2" id="KW-1003">Cell membrane</keyword>
<dbReference type="EMBL" id="JARXVQ010000001">
    <property type="protein sequence ID" value="MDH6180472.1"/>
    <property type="molecule type" value="Genomic_DNA"/>
</dbReference>
<evidence type="ECO:0000259" key="7">
    <source>
        <dbReference type="Pfam" id="PF00482"/>
    </source>
</evidence>
<feature type="transmembrane region" description="Helical" evidence="6">
    <location>
        <begin position="104"/>
        <end position="122"/>
    </location>
</feature>
<evidence type="ECO:0000313" key="9">
    <source>
        <dbReference type="Proteomes" id="UP001160142"/>
    </source>
</evidence>
<evidence type="ECO:0000256" key="6">
    <source>
        <dbReference type="SAM" id="Phobius"/>
    </source>
</evidence>
<keyword evidence="9" id="KW-1185">Reference proteome</keyword>
<evidence type="ECO:0000256" key="4">
    <source>
        <dbReference type="ARBA" id="ARBA00022989"/>
    </source>
</evidence>
<gene>
    <name evidence="8" type="ORF">M2152_000654</name>
</gene>
<feature type="transmembrane region" description="Helical" evidence="6">
    <location>
        <begin position="6"/>
        <end position="26"/>
    </location>
</feature>
<comment type="caution">
    <text evidence="8">The sequence shown here is derived from an EMBL/GenBank/DDBJ whole genome shotgun (WGS) entry which is preliminary data.</text>
</comment>
<evidence type="ECO:0000256" key="5">
    <source>
        <dbReference type="ARBA" id="ARBA00023136"/>
    </source>
</evidence>
<comment type="subcellular location">
    <subcellularLocation>
        <location evidence="1">Cell membrane</location>
        <topology evidence="1">Multi-pass membrane protein</topology>
    </subcellularLocation>
</comment>
<dbReference type="PANTHER" id="PTHR35007:SF4">
    <property type="entry name" value="CONSERVED TRANSMEMBRANE PROTEIN-RELATED"/>
    <property type="match status" value="1"/>
</dbReference>
<feature type="domain" description="Type II secretion system protein GspF" evidence="7">
    <location>
        <begin position="167"/>
        <end position="292"/>
    </location>
</feature>
<reference evidence="8 9" key="1">
    <citation type="submission" date="2023-04" db="EMBL/GenBank/DDBJ databases">
        <title>Genome Encyclopedia of Bacteria and Archaea VI: Functional Genomics of Type Strains.</title>
        <authorList>
            <person name="Whitman W."/>
        </authorList>
    </citation>
    <scope>NUCLEOTIDE SEQUENCE [LARGE SCALE GENOMIC DNA]</scope>
    <source>
        <strain evidence="8 9">SG_E_30_P1</strain>
    </source>
</reference>
<keyword evidence="4 6" id="KW-1133">Transmembrane helix</keyword>
<name>A0ABT6KKD3_9MICO</name>
<dbReference type="Proteomes" id="UP001160142">
    <property type="component" value="Unassembled WGS sequence"/>
</dbReference>
<dbReference type="InterPro" id="IPR018076">
    <property type="entry name" value="T2SS_GspF_dom"/>
</dbReference>
<accession>A0ABT6KKD3</accession>